<evidence type="ECO:0000313" key="2">
    <source>
        <dbReference type="EMBL" id="KAJ1130709.1"/>
    </source>
</evidence>
<evidence type="ECO:0000256" key="1">
    <source>
        <dbReference type="SAM" id="MobiDB-lite"/>
    </source>
</evidence>
<feature type="compositionally biased region" description="Polar residues" evidence="1">
    <location>
        <begin position="100"/>
        <end position="112"/>
    </location>
</feature>
<feature type="compositionally biased region" description="Polar residues" evidence="1">
    <location>
        <begin position="49"/>
        <end position="58"/>
    </location>
</feature>
<organism evidence="2 3">
    <name type="scientific">Pleurodeles waltl</name>
    <name type="common">Iberian ribbed newt</name>
    <dbReference type="NCBI Taxonomy" id="8319"/>
    <lineage>
        <taxon>Eukaryota</taxon>
        <taxon>Metazoa</taxon>
        <taxon>Chordata</taxon>
        <taxon>Craniata</taxon>
        <taxon>Vertebrata</taxon>
        <taxon>Euteleostomi</taxon>
        <taxon>Amphibia</taxon>
        <taxon>Batrachia</taxon>
        <taxon>Caudata</taxon>
        <taxon>Salamandroidea</taxon>
        <taxon>Salamandridae</taxon>
        <taxon>Pleurodelinae</taxon>
        <taxon>Pleurodeles</taxon>
    </lineage>
</organism>
<dbReference type="Proteomes" id="UP001066276">
    <property type="component" value="Chromosome 7"/>
</dbReference>
<feature type="compositionally biased region" description="Gly residues" evidence="1">
    <location>
        <begin position="23"/>
        <end position="32"/>
    </location>
</feature>
<feature type="region of interest" description="Disordered" evidence="1">
    <location>
        <begin position="23"/>
        <end position="73"/>
    </location>
</feature>
<gene>
    <name evidence="2" type="ORF">NDU88_009059</name>
</gene>
<name>A0AAV7PS81_PLEWA</name>
<keyword evidence="3" id="KW-1185">Reference proteome</keyword>
<dbReference type="EMBL" id="JANPWB010000011">
    <property type="protein sequence ID" value="KAJ1130709.1"/>
    <property type="molecule type" value="Genomic_DNA"/>
</dbReference>
<protein>
    <submittedName>
        <fullName evidence="2">Uncharacterized protein</fullName>
    </submittedName>
</protein>
<comment type="caution">
    <text evidence="2">The sequence shown here is derived from an EMBL/GenBank/DDBJ whole genome shotgun (WGS) entry which is preliminary data.</text>
</comment>
<reference evidence="2" key="1">
    <citation type="journal article" date="2022" name="bioRxiv">
        <title>Sequencing and chromosome-scale assembly of the giantPleurodeles waltlgenome.</title>
        <authorList>
            <person name="Brown T."/>
            <person name="Elewa A."/>
            <person name="Iarovenko S."/>
            <person name="Subramanian E."/>
            <person name="Araus A.J."/>
            <person name="Petzold A."/>
            <person name="Susuki M."/>
            <person name="Suzuki K.-i.T."/>
            <person name="Hayashi T."/>
            <person name="Toyoda A."/>
            <person name="Oliveira C."/>
            <person name="Osipova E."/>
            <person name="Leigh N.D."/>
            <person name="Simon A."/>
            <person name="Yun M.H."/>
        </authorList>
    </citation>
    <scope>NUCLEOTIDE SEQUENCE</scope>
    <source>
        <strain evidence="2">20211129_DDA</strain>
        <tissue evidence="2">Liver</tissue>
    </source>
</reference>
<accession>A0AAV7PS81</accession>
<sequence length="127" mass="13804">MVLYPAKLEVLHVGELHFHDTSGGLGLAGGQGDDCVPVPNQYDTGGGSQQRYHSGSSARQKSRRQQHSTSRSRVVVCRGGILDFKHSRQEGEEVRALMESVTTASPIKSNSSELEETRLSDTGMFSD</sequence>
<evidence type="ECO:0000313" key="3">
    <source>
        <dbReference type="Proteomes" id="UP001066276"/>
    </source>
</evidence>
<feature type="region of interest" description="Disordered" evidence="1">
    <location>
        <begin position="100"/>
        <end position="127"/>
    </location>
</feature>
<proteinExistence type="predicted"/>
<dbReference type="AlphaFoldDB" id="A0AAV7PS81"/>